<evidence type="ECO:0000256" key="2">
    <source>
        <dbReference type="SAM" id="Phobius"/>
    </source>
</evidence>
<feature type="region of interest" description="Disordered" evidence="1">
    <location>
        <begin position="1"/>
        <end position="57"/>
    </location>
</feature>
<dbReference type="KEGG" id="sbro:GQF42_14205"/>
<protein>
    <submittedName>
        <fullName evidence="3">Uncharacterized protein</fullName>
    </submittedName>
</protein>
<keyword evidence="2" id="KW-0812">Transmembrane</keyword>
<dbReference type="RefSeq" id="WP_158919995.1">
    <property type="nucleotide sequence ID" value="NZ_CP047020.1"/>
</dbReference>
<name>A0A6I6N5X6_9ACTN</name>
<proteinExistence type="predicted"/>
<evidence type="ECO:0000256" key="1">
    <source>
        <dbReference type="SAM" id="MobiDB-lite"/>
    </source>
</evidence>
<feature type="compositionally biased region" description="Low complexity" evidence="1">
    <location>
        <begin position="92"/>
        <end position="108"/>
    </location>
</feature>
<sequence>MLEGNQGTDDERWNEFVREFERGRGAHEPGAAERETGSERKAGPARRPGPERPRRRGRMTVIAGAGAVAVLAGAAVWLSAGHGTRHQAAPEAAGRAPTTPSARPAASGQAQGSAEPSTAPMVMLTADQAFPAHVAGYTRVGQSGGPNCTSGIGPNLASLIGRSKGCRGVIGALYKDASNNQFTIVAFGMKDQVDVVHLITDLASAPTDYEVPVLTPPAGSGLRTLPPDSAIVQSFAGHAELMVIGLGQWSDGRGADLQALSHKLQPLMDKVTRVAGGRDRG</sequence>
<organism evidence="3 4">
    <name type="scientific">Streptomyces broussonetiae</name>
    <dbReference type="NCBI Taxonomy" id="2686304"/>
    <lineage>
        <taxon>Bacteria</taxon>
        <taxon>Bacillati</taxon>
        <taxon>Actinomycetota</taxon>
        <taxon>Actinomycetes</taxon>
        <taxon>Kitasatosporales</taxon>
        <taxon>Streptomycetaceae</taxon>
        <taxon>Streptomyces</taxon>
    </lineage>
</organism>
<reference evidence="3 4" key="1">
    <citation type="submission" date="2019-12" db="EMBL/GenBank/DDBJ databases">
        <title>Streptomyces sp. strain T44 isolated from rhizosphere soil of Broussonetia papyrifera.</title>
        <authorList>
            <person name="Mo P."/>
        </authorList>
    </citation>
    <scope>NUCLEOTIDE SEQUENCE [LARGE SCALE GENOMIC DNA]</scope>
    <source>
        <strain evidence="3 4">T44</strain>
    </source>
</reference>
<feature type="compositionally biased region" description="Basic and acidic residues" evidence="1">
    <location>
        <begin position="9"/>
        <end position="52"/>
    </location>
</feature>
<dbReference type="EMBL" id="CP047020">
    <property type="protein sequence ID" value="QHA04285.1"/>
    <property type="molecule type" value="Genomic_DNA"/>
</dbReference>
<evidence type="ECO:0000313" key="3">
    <source>
        <dbReference type="EMBL" id="QHA04285.1"/>
    </source>
</evidence>
<evidence type="ECO:0000313" key="4">
    <source>
        <dbReference type="Proteomes" id="UP000436138"/>
    </source>
</evidence>
<keyword evidence="2" id="KW-1133">Transmembrane helix</keyword>
<dbReference type="AlphaFoldDB" id="A0A6I6N5X6"/>
<feature type="transmembrane region" description="Helical" evidence="2">
    <location>
        <begin position="61"/>
        <end position="80"/>
    </location>
</feature>
<feature type="region of interest" description="Disordered" evidence="1">
    <location>
        <begin position="86"/>
        <end position="117"/>
    </location>
</feature>
<gene>
    <name evidence="3" type="ORF">GQF42_14205</name>
</gene>
<dbReference type="Proteomes" id="UP000436138">
    <property type="component" value="Chromosome"/>
</dbReference>
<keyword evidence="2" id="KW-0472">Membrane</keyword>
<keyword evidence="4" id="KW-1185">Reference proteome</keyword>
<accession>A0A6I6N5X6</accession>